<dbReference type="InterPro" id="IPR009027">
    <property type="entry name" value="Ribosomal_bL9/RNase_H1_N"/>
</dbReference>
<dbReference type="PANTHER" id="PTHR10642">
    <property type="entry name" value="RIBONUCLEASE H1"/>
    <property type="match status" value="1"/>
</dbReference>
<proteinExistence type="inferred from homology"/>
<evidence type="ECO:0000256" key="1">
    <source>
        <dbReference type="ARBA" id="ARBA00000077"/>
    </source>
</evidence>
<dbReference type="Gene3D" id="3.30.420.10">
    <property type="entry name" value="Ribonuclease H-like superfamily/Ribonuclease H"/>
    <property type="match status" value="1"/>
</dbReference>
<evidence type="ECO:0000259" key="8">
    <source>
        <dbReference type="PROSITE" id="PS50879"/>
    </source>
</evidence>
<dbReference type="InterPro" id="IPR037056">
    <property type="entry name" value="RNase_H1_N_sf"/>
</dbReference>
<dbReference type="InterPro" id="IPR036397">
    <property type="entry name" value="RNaseH_sf"/>
</dbReference>
<protein>
    <recommendedName>
        <fullName evidence="3">ribonuclease H</fullName>
        <ecNumber evidence="3">3.1.26.4</ecNumber>
    </recommendedName>
</protein>
<name>A0A179C5Z6_9LACO</name>
<organism evidence="9 10">
    <name type="scientific">Ligilactobacillus aviarius</name>
    <dbReference type="NCBI Taxonomy" id="1606"/>
    <lineage>
        <taxon>Bacteria</taxon>
        <taxon>Bacillati</taxon>
        <taxon>Bacillota</taxon>
        <taxon>Bacilli</taxon>
        <taxon>Lactobacillales</taxon>
        <taxon>Lactobacillaceae</taxon>
        <taxon>Ligilactobacillus</taxon>
    </lineage>
</organism>
<dbReference type="InterPro" id="IPR002156">
    <property type="entry name" value="RNaseH_domain"/>
</dbReference>
<dbReference type="Gene3D" id="3.40.970.10">
    <property type="entry name" value="Ribonuclease H1, N-terminal domain"/>
    <property type="match status" value="1"/>
</dbReference>
<dbReference type="Pfam" id="PF01693">
    <property type="entry name" value="Cauli_VI"/>
    <property type="match status" value="1"/>
</dbReference>
<sequence length="345" mass="40027">MKYYAVRRGRIPGIYSNYLDAWKQTQGFSNAKMKAFKTLGEAKTFVGKVPNRSQKNITGNFYVVDFKEQETVFLSTERVVNFLIGHPGATLRRYLDFGELLQNIRKKGIVLYTDGSFIESYGCYSGAFVAVDAEKHVVHEERFTGQQTRFIEARNNAGEALAIVRALKWAVANQYQEIMIVTDSDNIVRWINGNRSNLPICNYFINQLKHFRQNSQIEIHFKVVKAHAQTYYNNYVDQLTREVIYKEKADNHLCYQLMNDDQFLRDFLNNHPSAFTALQTETFHFYRAKELNTQAINWVPAEQAVVMIGDLPNTYGTYLMLLYNQGSRLKQMVGKIHSRNLFVKN</sequence>
<dbReference type="InterPro" id="IPR050092">
    <property type="entry name" value="RNase_H"/>
</dbReference>
<keyword evidence="4" id="KW-0540">Nuclease</keyword>
<dbReference type="SUPFAM" id="SSF53098">
    <property type="entry name" value="Ribonuclease H-like"/>
    <property type="match status" value="1"/>
</dbReference>
<dbReference type="EMBL" id="LVKI01000047">
    <property type="protein sequence ID" value="OAQ06858.1"/>
    <property type="molecule type" value="Genomic_DNA"/>
</dbReference>
<comment type="similarity">
    <text evidence="2">Belongs to the RNase H family.</text>
</comment>
<evidence type="ECO:0000256" key="6">
    <source>
        <dbReference type="ARBA" id="ARBA00022759"/>
    </source>
</evidence>
<evidence type="ECO:0000313" key="9">
    <source>
        <dbReference type="EMBL" id="OAQ06858.1"/>
    </source>
</evidence>
<evidence type="ECO:0000256" key="4">
    <source>
        <dbReference type="ARBA" id="ARBA00022722"/>
    </source>
</evidence>
<keyword evidence="6" id="KW-0255">Endonuclease</keyword>
<comment type="caution">
    <text evidence="9">The sequence shown here is derived from an EMBL/GenBank/DDBJ whole genome shotgun (WGS) entry which is preliminary data.</text>
</comment>
<evidence type="ECO:0000256" key="7">
    <source>
        <dbReference type="ARBA" id="ARBA00022801"/>
    </source>
</evidence>
<keyword evidence="7" id="KW-0378">Hydrolase</keyword>
<dbReference type="PANTHER" id="PTHR10642:SF26">
    <property type="entry name" value="RIBONUCLEASE H1"/>
    <property type="match status" value="1"/>
</dbReference>
<dbReference type="GO" id="GO:0004523">
    <property type="term" value="F:RNA-DNA hybrid ribonuclease activity"/>
    <property type="evidence" value="ECO:0007669"/>
    <property type="project" value="UniProtKB-EC"/>
</dbReference>
<gene>
    <name evidence="9" type="ORF">A3O14_07365</name>
</gene>
<reference evidence="10" key="1">
    <citation type="submission" date="2016-03" db="EMBL/GenBank/DDBJ databases">
        <authorList>
            <person name="Johnson T.J."/>
            <person name="Youmans B."/>
            <person name="Case K."/>
            <person name="Noll S."/>
        </authorList>
    </citation>
    <scope>NUCLEOTIDE SEQUENCE [LARGE SCALE GENOMIC DNA]</scope>
    <source>
        <strain evidence="10">UMNLAv8</strain>
    </source>
</reference>
<dbReference type="GO" id="GO:0046872">
    <property type="term" value="F:metal ion binding"/>
    <property type="evidence" value="ECO:0007669"/>
    <property type="project" value="UniProtKB-KW"/>
</dbReference>
<keyword evidence="5" id="KW-0479">Metal-binding</keyword>
<dbReference type="AlphaFoldDB" id="A0A179C5Z6"/>
<accession>A0A179C5Z6</accession>
<dbReference type="EC" id="3.1.26.4" evidence="3"/>
<feature type="domain" description="RNase H type-1" evidence="8">
    <location>
        <begin position="105"/>
        <end position="245"/>
    </location>
</feature>
<dbReference type="Proteomes" id="UP000078520">
    <property type="component" value="Unassembled WGS sequence"/>
</dbReference>
<dbReference type="RefSeq" id="WP_064208211.1">
    <property type="nucleotide sequence ID" value="NZ_CANCWS010000001.1"/>
</dbReference>
<evidence type="ECO:0000313" key="10">
    <source>
        <dbReference type="Proteomes" id="UP000078520"/>
    </source>
</evidence>
<evidence type="ECO:0000256" key="3">
    <source>
        <dbReference type="ARBA" id="ARBA00012180"/>
    </source>
</evidence>
<evidence type="ECO:0000256" key="2">
    <source>
        <dbReference type="ARBA" id="ARBA00005300"/>
    </source>
</evidence>
<dbReference type="GO" id="GO:0003676">
    <property type="term" value="F:nucleic acid binding"/>
    <property type="evidence" value="ECO:0007669"/>
    <property type="project" value="InterPro"/>
</dbReference>
<dbReference type="InterPro" id="IPR012337">
    <property type="entry name" value="RNaseH-like_sf"/>
</dbReference>
<comment type="catalytic activity">
    <reaction evidence="1">
        <text>Endonucleolytic cleavage to 5'-phosphomonoester.</text>
        <dbReference type="EC" id="3.1.26.4"/>
    </reaction>
</comment>
<dbReference type="GO" id="GO:0043137">
    <property type="term" value="P:DNA replication, removal of RNA primer"/>
    <property type="evidence" value="ECO:0007669"/>
    <property type="project" value="TreeGrafter"/>
</dbReference>
<dbReference type="OrthoDB" id="9811552at2"/>
<evidence type="ECO:0000256" key="5">
    <source>
        <dbReference type="ARBA" id="ARBA00022723"/>
    </source>
</evidence>
<dbReference type="Pfam" id="PF00075">
    <property type="entry name" value="RNase_H"/>
    <property type="match status" value="1"/>
</dbReference>
<dbReference type="InterPro" id="IPR011320">
    <property type="entry name" value="RNase_H1_N"/>
</dbReference>
<dbReference type="PROSITE" id="PS50879">
    <property type="entry name" value="RNASE_H_1"/>
    <property type="match status" value="1"/>
</dbReference>
<dbReference type="SUPFAM" id="SSF55658">
    <property type="entry name" value="L9 N-domain-like"/>
    <property type="match status" value="1"/>
</dbReference>